<feature type="region of interest" description="Disordered" evidence="4">
    <location>
        <begin position="3809"/>
        <end position="3829"/>
    </location>
</feature>
<evidence type="ECO:0000256" key="2">
    <source>
        <dbReference type="ARBA" id="ARBA00022525"/>
    </source>
</evidence>
<feature type="domain" description="PA14" evidence="5">
    <location>
        <begin position="290"/>
        <end position="449"/>
    </location>
</feature>
<comment type="subcellular location">
    <subcellularLocation>
        <location evidence="1">Secreted</location>
    </subcellularLocation>
</comment>
<dbReference type="InterPro" id="IPR045474">
    <property type="entry name" value="GEVED"/>
</dbReference>
<dbReference type="Proteomes" id="UP001596052">
    <property type="component" value="Unassembled WGS sequence"/>
</dbReference>
<feature type="region of interest" description="Disordered" evidence="4">
    <location>
        <begin position="2033"/>
        <end position="2054"/>
    </location>
</feature>
<keyword evidence="2" id="KW-0964">Secreted</keyword>
<evidence type="ECO:0000259" key="5">
    <source>
        <dbReference type="PROSITE" id="PS51820"/>
    </source>
</evidence>
<reference evidence="7" key="1">
    <citation type="journal article" date="2019" name="Int. J. Syst. Evol. Microbiol.">
        <title>The Global Catalogue of Microorganisms (GCM) 10K type strain sequencing project: providing services to taxonomists for standard genome sequencing and annotation.</title>
        <authorList>
            <consortium name="The Broad Institute Genomics Platform"/>
            <consortium name="The Broad Institute Genome Sequencing Center for Infectious Disease"/>
            <person name="Wu L."/>
            <person name="Ma J."/>
        </authorList>
    </citation>
    <scope>NUCLEOTIDE SEQUENCE [LARGE SCALE GENOMIC DNA]</scope>
    <source>
        <strain evidence="7">CGMCC 4.1469</strain>
    </source>
</reference>
<dbReference type="PANTHER" id="PTHR37494:SF1">
    <property type="entry name" value="STAPHYLOCOCCUS AUREUS SURFACE PROTEIN A"/>
    <property type="match status" value="1"/>
</dbReference>
<feature type="region of interest" description="Disordered" evidence="4">
    <location>
        <begin position="3164"/>
        <end position="3222"/>
    </location>
</feature>
<feature type="compositionally biased region" description="Polar residues" evidence="4">
    <location>
        <begin position="3172"/>
        <end position="3193"/>
    </location>
</feature>
<keyword evidence="7" id="KW-1185">Reference proteome</keyword>
<feature type="region of interest" description="Disordered" evidence="4">
    <location>
        <begin position="2374"/>
        <end position="2400"/>
    </location>
</feature>
<evidence type="ECO:0000313" key="7">
    <source>
        <dbReference type="Proteomes" id="UP001596052"/>
    </source>
</evidence>
<dbReference type="Gene3D" id="2.60.40.10">
    <property type="entry name" value="Immunoglobulins"/>
    <property type="match status" value="28"/>
</dbReference>
<dbReference type="Gene3D" id="3.90.182.10">
    <property type="entry name" value="Toxin - Anthrax Protective Antigen,domain 1"/>
    <property type="match status" value="1"/>
</dbReference>
<dbReference type="InterPro" id="IPR037524">
    <property type="entry name" value="PA14/GLEYA"/>
</dbReference>
<dbReference type="InterPro" id="IPR015919">
    <property type="entry name" value="Cadherin-like_sf"/>
</dbReference>
<feature type="compositionally biased region" description="Low complexity" evidence="4">
    <location>
        <begin position="3809"/>
        <end position="3819"/>
    </location>
</feature>
<accession>A0ABW0KJI1</accession>
<evidence type="ECO:0000256" key="1">
    <source>
        <dbReference type="ARBA" id="ARBA00004613"/>
    </source>
</evidence>
<evidence type="ECO:0000256" key="4">
    <source>
        <dbReference type="SAM" id="MobiDB-lite"/>
    </source>
</evidence>
<dbReference type="EMBL" id="JBHSMQ010000001">
    <property type="protein sequence ID" value="MFC5453630.1"/>
    <property type="molecule type" value="Genomic_DNA"/>
</dbReference>
<keyword evidence="3" id="KW-0732">Signal</keyword>
<feature type="region of interest" description="Disordered" evidence="4">
    <location>
        <begin position="3970"/>
        <end position="3998"/>
    </location>
</feature>
<dbReference type="InterPro" id="IPR033764">
    <property type="entry name" value="Sdr_B"/>
</dbReference>
<dbReference type="InterPro" id="IPR011658">
    <property type="entry name" value="PA14_dom"/>
</dbReference>
<organism evidence="6 7">
    <name type="scientific">Prosthecobacter fluviatilis</name>
    <dbReference type="NCBI Taxonomy" id="445931"/>
    <lineage>
        <taxon>Bacteria</taxon>
        <taxon>Pseudomonadati</taxon>
        <taxon>Verrucomicrobiota</taxon>
        <taxon>Verrucomicrobiia</taxon>
        <taxon>Verrucomicrobiales</taxon>
        <taxon>Verrucomicrobiaceae</taxon>
        <taxon>Prosthecobacter</taxon>
    </lineage>
</organism>
<feature type="region of interest" description="Disordered" evidence="4">
    <location>
        <begin position="2193"/>
        <end position="2216"/>
    </location>
</feature>
<dbReference type="SMART" id="SM00758">
    <property type="entry name" value="PA14"/>
    <property type="match status" value="1"/>
</dbReference>
<feature type="compositionally biased region" description="Polar residues" evidence="4">
    <location>
        <begin position="2193"/>
        <end position="2205"/>
    </location>
</feature>
<dbReference type="SUPFAM" id="SSF117074">
    <property type="entry name" value="Hypothetical protein PA1324"/>
    <property type="match status" value="4"/>
</dbReference>
<gene>
    <name evidence="6" type="ORF">ACFQDI_02080</name>
</gene>
<proteinExistence type="predicted"/>
<protein>
    <submittedName>
        <fullName evidence="6">Ig domain-containing protein</fullName>
    </submittedName>
</protein>
<dbReference type="Pfam" id="PF17210">
    <property type="entry name" value="SdrD_B"/>
    <property type="match status" value="2"/>
</dbReference>
<sequence length="7313" mass="731659">MWGVLFAAFTAANAATDFSDYSLFGSASSTTVSSIRIGPTTDSETAITANTTATGDDVTGSDDEDGVTVPASLVTGTSGSITVNVTNSSGATVYLNAWIDYNRNGVLTDAGEQIATNTTIATGTSNSNRTVTFTVPATASMGTAGVRVRLTSTSSPGPIGLKGNGEVEDYITTIVCPTITLSTSSLSGGAVGRPYSQTLAATGGTGSYSWALTSGTMPAGLSLNTSTGEISGTPTTGNADGVNLTFTATDGAGCQGSATLLLQIVNGIFITPTTLLPPTVGTPYSQVVTAQESGFDVQQAFSSSSVGTLAAADAVLAGTNRTSNWTGSASTISYNSSGAGGGHYTDTDFPAGPGDNFALKATGIITIPTAGAWTFATNSDDGARVKIDGTTVINDDTQHATTDKFGTVTLTAGTHVIELVFFELAGGEAIELFAAPGTLSTFSSAFKLIGAPDGLSVVRSSPTYTWSLASGSLPAGLTLNASTGLISGTPTSASNSNFTLRATDNYGYSNTQSYSLLACSAVTLSPPTLSSCMAYSAYSQTFSITGGTAPYAYSINSGSLPAGLSLDTAAGVISGRATSTAAASFTIAVTDINGCSASRAYTLTPASPTDFGDYAGFGSASSALVSTLRLGALTDAESAPTTNATATGDNITDLADEDGVTLPAYLAQGTSNSITVNLTNTTGATAYLNAWIDYNNNGVLTDSGEQIATNTIIATGTSNSNRTVSFTVPAGATAGITGVRVRLTSTSSPGATGASGNGEVEDYAVNILPPTDFGDDSAFDIAGSTLSTSLRMGALVDGENSNLANAAATGDDTNGSDDEDGVTLPASVIQGQPGVTVTVNVTNTTGADAYLNGWIDFNNNGILTDSGEQIVLNDLVSTGTSGGSRTYTFTVPSSASTGVIGARFRLTSTATPGSSGISGTGEVEDYAITVLPASDHGDYSRFADASSYNSSDLTMGDLEDTEYTPVTNLAATGDDITNINDEDGVTLQAILVQGQAGVAVTVKLNNTTGAPAYLNGWVDFNNNGSVADSGEQVIADAVVDDGTTSGYQTYYFDVPSNATTGTVGARFRLTSAASPGPTGASGYGEVEDYTTTIVVPSSNFRDYFYTIRAVGTRFYLDEISVYNPNSSTPTVSVNPGILDLNAASPGFNTGATDAMMNGLALDWLNRRFYWAATSTGSSGYNFSLYTAAYDNVSKTWSYQLVTNSARTNVPLNTGSPVSGSASSGAFPRAAFYNGEYYAGGQLSNNVAVWHLNSTGLGLTSPAFNDYTNFFHLSQTFNGGDFVIRPQDGLLVTSTVISNANTLFNQFIDDGMNASGPAAKTASVDSQIPYSSNSSVQIAGVGGVSRLYALGSAGTNIYRIDSYDTTSPKAVKVGPLPTASYTDLSEGISSSVTSLGVKGIVYNDPNGLSDGIISGTGTNASGTLYAMLVDTSGNLVDSFPVKSDGTFILGGASANTSYRVVLSTSYGSLGSTAPAAAMPTGWLNAGEFLGSGAGSDGTVDGRLSVTVGSSGIVNATFGISQTLSIGDLVWNDSNNSGTQDAGESGIGGVTARLWAPGSDNAIGGSGTAADTLLATTTTDGTGAYSFTGLAAGKYFVTVTPSTLYSVVSSTVAGDDGNDGDNNGSQPGGRGTTVYSPVVTLAQNTEPGSMSSGGGNTENTIDFGLLTAMDYGDYASFASAGSALVSNLFIGPLTDSEYSANTNANATGDDLTGLDDEDGVQVPAAYQGSSSTLTVTVTNLSGGSAFLHAWVDFNGNGVLTDPGEQIASNILIANGTNGTSRNINFTTPATAVLGTVGLRVRLTSVSTPGSTGNAGNGEVEDHLVNILPAVTDFGDNPAFAAASQIASTEIFVGTAATDAEALNPTTGTANADDTTGTDDEDLVIPSVVSGGDQTMSIPITLSGSVMLGRIGVWADWNGDGDALDANETVALNSSGLIGGSNTVIATFSPPIGTSTGTKFIRIIVVEGTAAPAFNGSSSLKGEVEDYAITVTSPTMDYGDLPDSVIGTSASNYQTLTNDNGPAHIANSSLRLGATVDAEGNGQPNSTATGDGADEDGVATLPTLTQNLPATLTISATNAFGSAGFLKAWIDWNNDGNLTANEELGPEISVPNGTSNGSFSFSFTVPSSAVLGASLGLRVRLASTTIPASNGIVGTGEVEDYLVTVNASTADFGDYPSFASASRVASTSIKIGTNATDVETSNPASGNATADDTTGTDDEDLTMPTLQIGTSSTLTIPVTLTSPVTSGRIAVFADWNGDNDVLDTNEAVSLSTSSLVTGTNTITATLSPPAGITGGTKYLRIIVNEGSTAPSFSGSSALQGEVEDYAITVNAYTLDYGDLPDTGTGTGTGNYQTLTSDSGPSHTATSATLRLGATVDAEADGQPNATATGDGADEDGISSMPVFNRGQPYTIPVSVFNNTGSTARIFGFMDWNNDGDFADAGEALTAVAVSSSASQQTVNITGTTPGTAVIGTFGARFRLATATTLASTGTTSNGEVEDYMATGACPTLTITPATLPATNQYSAYSQTLSASNGTAPYTWTVSSGALPGGLTLSSSGGISGTVASASGAYVFTARATDANGCTATQSYTISVGSGGMSVGNLVFLDENNNGLKDSGERGIPNVPVEIWSAGADGRVNSADDQPVTSGNASVLSSGGMLTSGTYGTIASGFSTLTARTDWTGAYQFTELPTGVYYLKITPPNKSVFASKYGTGTTTYSLNLDFPLASTSFVLIDNGIDNDSNGVQTAGSFTSSSDAVLAGVGAAVFSMPFTLATATEPGTSNLGSDEYTIDFGLRPCPAIGITPLTVPAVSSGVAYSTTLSATGGTAPYTYAITQGTLPSGLSMSSAGVISGTTSTTGTSAITVRATDARGCQGFTTIQLSVTTAMSITTSSLPNGTEGTAYTSTTLAATGGSSPYQNWRVSTGVLPTGMTLNSSTGVLSGTPSSPGTYVVTIAVDDALVTPASVSVTNGSVETDAWSAITFTPRTSVTGWTLGNSALSGTTTAVQLYGVNDSNASNSLLGQTPAGLQYLASPFVDSWASHTVSGFTVGRPYTLRVRYAMRGAFANPATAEAQPPFYSNALWVAGYNASAASLFGPANVNFPAANAANFDNWATLDVPFVPQTSSMVFSYGLDGMAIDDVQFIPTVAATATATRQFTFVISGNRDWGDLPDTGIGTGTANYQTTNSDSGPSHYRNSNLRLGATLDIESDGQPDSSATGDDLSGTDDEDAITTLPAFARGQSFSIPVSVFNNTGTSANVFAFIDWNNDGDFLDPSEALSSVSVSSGASQQSVNVTGTVPGNAALAQVGLRVRLSTAGSLGAFGVATNGEVEDYLTTTTCPTVSITPATLPGGTLSSAYSQTISASGGTAPYTYALSSGTLPSGVTLNATTGVLSGTPNVAGTFSFTLSATDANGCAGSKTYSVVMTCPSLTITPAALTAGTVGISYSQTLSAGGGSSPYGSWTVISGSLPAGLALNASTGVISGTPTTSNGAGASFTVRTTDANGCQGSQAVTLKICPVVTVSPTTLTAPTVNSAYTQTLTASGGAAAYTFTVSTGTLPAGLSLSSAGILSGTPTTTSSSTFTITATDANGCQGSRSYTLAPSCPLISVAPVTPARATMGTAYSQAMSASGGLSPYGSWTVTSGTLPAGLSLNASTGVISGTPTTSNGAGTSVTIRVTDANGCTGSQAVTLQVCPVLTLTPASLPNGTINTSYSQTITTSGGASPYTYTLGSGSLPAGLTLSSGGVLSGTPTSTTASTFTVTATDANGCTGSLSYTVTPAPDSDYGDYSLFANASSRMNSTLRIGALTDVEASATTNTAATGDDNTGSDDEDGVTLPATITQGGASSITVNVTNTSGATVFLNAWIDFNQNGSLSDAGEQIATNTLIVTGTSNSNRTVSFTAPASAALGSAGVRVRLTSTSSPGPTGASGNGEVEDYVTTIVAPTTDYGDFSLFADAYSTGSSSLRLGALQDLEGSATKDSSAQGDDTTGTDDEDSVTFPSMTAGQPMSLPVTVTNLTGSTAYLNAWIDFNNNGVLTDAGEQIATNVNVITGTSGGTVTLNFNVPTNAVTAAALIGARFRLTNVQTPGSTGGVGIGEVEDHTVVILAPLTDFGDFSGAPSVSNTASTNLRLGALVDTEYAATTDATATGDDLNGVDDEDGVTLPSMTAGAPATVSVVATNSTGSPAYLNAWIDFNNNGVFTDSGEQIATNTAVVNGATNSTYNIITNVPAAAVTGTSLGVRVRISNDISPGSTGSGGVGEVEDYVVSIAQPTTDFGDYSLFSVISGTTNSRLRLGALTDTEYSATTNATATGDDITGADDEDGVTLPSMIAGAPATIPIIVTNTTGSSAYLNAWIDYNGNGSLADTGEQIATNTAITTGTSNSTVNLSTTIPATTLTGVPLGVRVLLTSTSSPATSGNVGTGEIEDYVVTITAPTTDFGDFSSFADASQGVSPSLRMGASVDAEYTSTRNSTATGDDITGINDEDGVTLPSMTAGQTLTVPVVATNSSGAMGYLNAWIDFDNNGTLAAGEQIATNLNIPDGSSDTSFNITFTVPLAAVTGTNVGARFRLSAPTSPGPTGANAAIGEIEDYVVSIAAPTLDFGDNSGIGNAASTANSKLRIGALVDAEFAANNNATATGDDITGSDDEDGVTIPTLTAGSSATIPVVVSNTTGSSAYLNAWIDYNNNGLLTDSGEQIATNTAIATGTSNATRKLNINVPLNAVAGTPVGVRVRLTSVSSPGSTGTSSGSGEVEDYVVSIVGPTTDYGDWSGIADASNTVVSSLRLGALTDAEFSSTKNATATGDDTTNLADEDGVALPAMTAGGTYQVPVTVTNTSGSTAYLNAWFDFNNNGSFADAGEQVASNVSITSGQTNATLNQSVIVPASAVTGTNLGARFRLTATSTPGSTGTGGGNGEVEDYVVNIAVPTTDFGDFSRFAGASSTANAKLRLGALVDTEFSATTDTTATGDDLTGSDDEDGVTLPSLTAGAPATIPVVVTNTSGSAAYLNVWIDYNNNGVLTDAGEQIATDVSIASGLTNSTQNLNITVPAGAVTGSNLGVRVRLTSVSSPGSTGAAGTGEVEDYVVSIISPPLDYGDWSGIGDAASTADSTLRLGALVDTEYVSTLNASATGDDTTGSDDEDGVTLPSLTAGAPATIPVIVTNTSGSAAYLNVWIDFNNNGVLSDAGEQIATDVSIPSGITNSTQNLNITVPAGAVTGSNLGVRVRLTSVSSPGITGTAGSGEVEDYVTSIAVPTTDFGDWSGAADASSLASSNLRMGALADTEYVSTLNASATGDDITGSDDEDGVTLPSQTPGTAGSATVVVTNNTGAPGYLNAWIDFNNNGSFADAGEQIATNTVIATGTNGAAQAVNFIVPVGAVPGQRGARFRLTSTQSPTSVGASGTGEVEDSLVTITCLPISVSPTTLTTPTVGTATSQTVTATGGLAPYTYSVGTGTLPAGLALSSGGVLSGTPTSSSAVTFSIVATDSYGCTGTRSYTVTPVCPAITVNPVTLPSGTVGTAYSQTLSASGGTAPYTFTVASGTLPAGLTLNTTSGISAGLISGTPTTGNGAGVSVTFRATDANGCTATRTVTMTVCPVITLTPATLPAPVVGTAYSQTLAGSGGATPYTFSLASGTLPSWATLSSSGVLSGTPTSTASATFSVRATDANGCTGTLSYTLTPACPAVTITPSALAQGTVGTAYSQTLTAAGGTAPYSSWTVTSGTLPAGLSLDSATGVISGTPTATASPATTITVRVNDTYGCQGTRSVTLQICPAITLSPATLTTPVIGVAYSQSLSASSGASPYSFTLASGSLPAWATLSTAGVITGTPTSGTPATFAVRATDANGCSGTASYTLAPNCPAIAIAPATPPQSTVGSPYSQTLTATGGTAPYGSWTVTSGTLPAGLSLNPGTGIISGTPTAANGTGVSVSIRTTDANGCQGTQAITLQVCPVITLAPATPATPTVSTAYSQTFTASGGAGSYTFSIASGALPSWASLSSAGVLSGTPDSPNSATFTVKATDANGCSGTQSCTLTPVCPAMAISPTTAVTGTVGSIYSQTLAGSGGTAPYSSWTVTSGTLPAGLSLNASTGIISGTPTASTGPAVSVTVRTTDARGCQVSAVISLKVCPVVALSPATLPTSTAGTSYTQTISGSGGVAPYAFAVSAGTLPAGLTLSSAGALTGTPTTTASATFTITATDANGCTGTRSYTMAPACPVITVTPATLPNGTVNTAYSQPLASSGGIGTITWSISSGSLPAGLSLNPATGVISGTPTSTSASTFTVRATDSNACTGSTTYTVTPACPVVTITPATLASGTAGTAYSQTLSGAGGIAPYTSWTVTGGSLPAGLTLNSTSGVISGTPATSNGAGVNVTIRTTDANGCQGSSVIAIKICPVITQSPSSLAAPVVGTAYSQSITPAGGVSPYTFTLASGSLPTGLTLSSSGTISGTTTGTASATFTVKVTAADGCSGTAAYTLSPVCPTLALAPSSAALPVAYLGASYTQALTASGGTAPYTYALQSGDLPGGVLISPSGTLSGTPTAKGSFPVTIRVTDANACSQSFSLTLQVRTLSVGNLVYEDSNNNGLKESSEPGVAGATVQLFSTGDDNAIGGSGTAADTQVGSDFVTTSTGAYLFSSLPAGNYYVKVTPPADYLFTGGTASTSDDNVDNNNDGAQPGGSGTPLFSPVINLAGGAESTTDGDSDADTNLTVDFGLWSSVAVGNFIFLDINGDGRRNEGESLGNIYVELYAQGATPGVDDPVSVGTSGCSCKGRYYLEGLNPGTYFLYIPASQFTTGSPLEGLLPMSSVVAGDDDVGQDLIFNSSPAVNGARTAIFTLRPGFCPVGAAESGAEGSTDDDMDARVDLTRDLGIVAPAGTGFAASTAIRRYIVTGGFTASVLPGASTFATWSQGSDIGGATADPDEDGSANLMEYALGTDPASPLQPNRFALTHDAATGSLVAQLTVPTATHDDLIISLETLTDLSKAADASAWKKLSMAATTTINADGTLTRSYSNLEKLLVFKGIDAGYVRLRIDLDANRDGISEATVTSAIQGWSRQNFATGSRTFSMPLLNAAFFNGRAVSVSGGEVMLPAIITLPAGSFYLEAIDGPLAGQRFEIDATSSSGNTVALQGGQNLGGLAGARISIRQHHTLGELLPSGAFSSEDRVLFFDPAAGNYTTLTNSNGYWLSDVLSMNARPFSAHEAAMVQIRGSGNVLMFTGEVRQTSLAIPLVAGTQLIAPGWPVATPAPVSGLSSGLSPDTADRLRLWDGDPTPGATDYTGYYLDGTTTPPAWTPQTTPAPAATIQPFHGYFLIRTAPLQLQQYGPW</sequence>
<dbReference type="InterPro" id="IPR013783">
    <property type="entry name" value="Ig-like_fold"/>
</dbReference>
<dbReference type="Pfam" id="PF05345">
    <property type="entry name" value="He_PIG"/>
    <property type="match status" value="24"/>
</dbReference>
<evidence type="ECO:0000256" key="3">
    <source>
        <dbReference type="ARBA" id="ARBA00022729"/>
    </source>
</evidence>
<dbReference type="Pfam" id="PF07691">
    <property type="entry name" value="PA14"/>
    <property type="match status" value="1"/>
</dbReference>
<comment type="caution">
    <text evidence="6">The sequence shown here is derived from an EMBL/GenBank/DDBJ whole genome shotgun (WGS) entry which is preliminary data.</text>
</comment>
<dbReference type="PROSITE" id="PS51820">
    <property type="entry name" value="PA14"/>
    <property type="match status" value="1"/>
</dbReference>
<feature type="region of interest" description="Disordered" evidence="4">
    <location>
        <begin position="1610"/>
        <end position="1632"/>
    </location>
</feature>
<dbReference type="PANTHER" id="PTHR37494">
    <property type="entry name" value="HEMAGGLUTININ"/>
    <property type="match status" value="1"/>
</dbReference>
<dbReference type="SUPFAM" id="SSF49313">
    <property type="entry name" value="Cadherin-like"/>
    <property type="match status" value="16"/>
</dbReference>
<dbReference type="SUPFAM" id="SSF56988">
    <property type="entry name" value="Anthrax protective antigen"/>
    <property type="match status" value="1"/>
</dbReference>
<name>A0ABW0KJI1_9BACT</name>
<dbReference type="Pfam" id="PF20009">
    <property type="entry name" value="GEVED"/>
    <property type="match status" value="20"/>
</dbReference>
<evidence type="ECO:0000313" key="6">
    <source>
        <dbReference type="EMBL" id="MFC5453630.1"/>
    </source>
</evidence>